<feature type="region of interest" description="Disordered" evidence="13">
    <location>
        <begin position="262"/>
        <end position="281"/>
    </location>
</feature>
<dbReference type="PANTHER" id="PTHR10953:SF102">
    <property type="entry name" value="ADENYLYLTRANSFERASE AND SULFURTRANSFERASE MOCS3"/>
    <property type="match status" value="1"/>
</dbReference>
<proteinExistence type="inferred from homology"/>
<dbReference type="Pfam" id="PF00899">
    <property type="entry name" value="ThiF"/>
    <property type="match status" value="1"/>
</dbReference>
<keyword evidence="4" id="KW-0067">ATP-binding</keyword>
<evidence type="ECO:0000256" key="1">
    <source>
        <dbReference type="ARBA" id="ARBA00009919"/>
    </source>
</evidence>
<gene>
    <name evidence="15" type="ORF">BHK69_00540</name>
</gene>
<protein>
    <recommendedName>
        <fullName evidence="9">Molybdopterin-synthase adenylyltransferase</fullName>
        <ecNumber evidence="8">2.7.7.80</ecNumber>
    </recommendedName>
    <alternativeName>
        <fullName evidence="12">MoaD protein adenylase</fullName>
    </alternativeName>
    <alternativeName>
        <fullName evidence="10">Molybdopterin-converting factor subunit 1 adenylase</fullName>
    </alternativeName>
    <alternativeName>
        <fullName evidence="11">Sulfur carrier protein MoaD adenylyltransferase</fullName>
    </alternativeName>
</protein>
<dbReference type="Proteomes" id="UP000094969">
    <property type="component" value="Chromosome"/>
</dbReference>
<keyword evidence="3" id="KW-0547">Nucleotide-binding</keyword>
<evidence type="ECO:0000256" key="8">
    <source>
        <dbReference type="ARBA" id="ARBA00066884"/>
    </source>
</evidence>
<feature type="domain" description="THIF-type NAD/FAD binding fold" evidence="14">
    <location>
        <begin position="15"/>
        <end position="251"/>
    </location>
</feature>
<evidence type="ECO:0000256" key="9">
    <source>
        <dbReference type="ARBA" id="ARBA00073635"/>
    </source>
</evidence>
<dbReference type="AlphaFoldDB" id="A0A1D7TVN5"/>
<comment type="function">
    <text evidence="6">Catalyzes the adenylation by ATP of the carboxyl group of the C-terminal glycine of sulfur carrier protein MoaD.</text>
</comment>
<organism evidence="15 16">
    <name type="scientific">Bosea vaviloviae</name>
    <dbReference type="NCBI Taxonomy" id="1526658"/>
    <lineage>
        <taxon>Bacteria</taxon>
        <taxon>Pseudomonadati</taxon>
        <taxon>Pseudomonadota</taxon>
        <taxon>Alphaproteobacteria</taxon>
        <taxon>Hyphomicrobiales</taxon>
        <taxon>Boseaceae</taxon>
        <taxon>Bosea</taxon>
    </lineage>
</organism>
<dbReference type="GO" id="GO:0005524">
    <property type="term" value="F:ATP binding"/>
    <property type="evidence" value="ECO:0007669"/>
    <property type="project" value="UniProtKB-KW"/>
</dbReference>
<accession>A0A1D7TVN5</accession>
<sequence>MPMPQTLSPEELQWYRRQTVLPEIGVSGQEKLKAARVLVIGAGGLGSPLLLYLAAAGIGTLGIVDFDYVEISNLHRQILHSVERLDMPKTESAERSLRALNPHVAIIRHDMPISAENAAGLVRDYDIVADGSDNFATRDAVHSACLAARIPLVSAAVQLTDGLLTTFKAYLGRPHPCYRCLFPDAPPAAVTPSCSEIGVLGPAVGALGSMQAIEVIKEILGTGPSLSGTLMMYDAWHCALDAIALPRRAGCLTCEAIAQPPVTGGNSPTSSSEASSCEFST</sequence>
<evidence type="ECO:0000313" key="15">
    <source>
        <dbReference type="EMBL" id="AOO79183.1"/>
    </source>
</evidence>
<dbReference type="RefSeq" id="WP_069688408.1">
    <property type="nucleotide sequence ID" value="NZ_CP017147.1"/>
</dbReference>
<dbReference type="STRING" id="1526658.BHK69_00540"/>
<comment type="similarity">
    <text evidence="1">Belongs to the HesA/MoeB/ThiF family.</text>
</comment>
<dbReference type="EC" id="2.7.7.80" evidence="8"/>
<evidence type="ECO:0000256" key="3">
    <source>
        <dbReference type="ARBA" id="ARBA00022741"/>
    </source>
</evidence>
<evidence type="ECO:0000256" key="4">
    <source>
        <dbReference type="ARBA" id="ARBA00022840"/>
    </source>
</evidence>
<dbReference type="EMBL" id="CP017147">
    <property type="protein sequence ID" value="AOO79183.1"/>
    <property type="molecule type" value="Genomic_DNA"/>
</dbReference>
<dbReference type="GO" id="GO:0005737">
    <property type="term" value="C:cytoplasm"/>
    <property type="evidence" value="ECO:0007669"/>
    <property type="project" value="TreeGrafter"/>
</dbReference>
<dbReference type="SUPFAM" id="SSF69572">
    <property type="entry name" value="Activating enzymes of the ubiquitin-like proteins"/>
    <property type="match status" value="1"/>
</dbReference>
<evidence type="ECO:0000259" key="14">
    <source>
        <dbReference type="Pfam" id="PF00899"/>
    </source>
</evidence>
<evidence type="ECO:0000256" key="7">
    <source>
        <dbReference type="ARBA" id="ARBA00063809"/>
    </source>
</evidence>
<evidence type="ECO:0000256" key="11">
    <source>
        <dbReference type="ARBA" id="ARBA00075328"/>
    </source>
</evidence>
<dbReference type="GO" id="GO:0004792">
    <property type="term" value="F:thiosulfate-cyanide sulfurtransferase activity"/>
    <property type="evidence" value="ECO:0007669"/>
    <property type="project" value="TreeGrafter"/>
</dbReference>
<feature type="compositionally biased region" description="Low complexity" evidence="13">
    <location>
        <begin position="267"/>
        <end position="281"/>
    </location>
</feature>
<evidence type="ECO:0000256" key="5">
    <source>
        <dbReference type="ARBA" id="ARBA00052218"/>
    </source>
</evidence>
<dbReference type="InterPro" id="IPR045886">
    <property type="entry name" value="ThiF/MoeB/HesA"/>
</dbReference>
<dbReference type="NCBIfam" id="NF004281">
    <property type="entry name" value="PRK05690.1"/>
    <property type="match status" value="1"/>
</dbReference>
<dbReference type="InterPro" id="IPR035985">
    <property type="entry name" value="Ubiquitin-activating_enz"/>
</dbReference>
<evidence type="ECO:0000256" key="2">
    <source>
        <dbReference type="ARBA" id="ARBA00022679"/>
    </source>
</evidence>
<dbReference type="KEGG" id="bvv:BHK69_00540"/>
<comment type="subunit">
    <text evidence="7">Homodimer. Forms a stable heterotetrameric complex of 2 MoeB and 2 MoaD during adenylation of MoaD.</text>
</comment>
<dbReference type="FunFam" id="3.40.50.720:FF:000033">
    <property type="entry name" value="Adenylyltransferase and sulfurtransferase MOCS3"/>
    <property type="match status" value="1"/>
</dbReference>
<comment type="catalytic activity">
    <reaction evidence="5">
        <text>[molybdopterin-synthase sulfur-carrier protein]-C-terminal Gly-Gly + ATP + H(+) = [molybdopterin-synthase sulfur-carrier protein]-C-terminal Gly-Gly-AMP + diphosphate</text>
        <dbReference type="Rhea" id="RHEA:43616"/>
        <dbReference type="Rhea" id="RHEA-COMP:12159"/>
        <dbReference type="Rhea" id="RHEA-COMP:12202"/>
        <dbReference type="ChEBI" id="CHEBI:15378"/>
        <dbReference type="ChEBI" id="CHEBI:30616"/>
        <dbReference type="ChEBI" id="CHEBI:33019"/>
        <dbReference type="ChEBI" id="CHEBI:90618"/>
        <dbReference type="ChEBI" id="CHEBI:90778"/>
        <dbReference type="EC" id="2.7.7.80"/>
    </reaction>
</comment>
<evidence type="ECO:0000256" key="13">
    <source>
        <dbReference type="SAM" id="MobiDB-lite"/>
    </source>
</evidence>
<keyword evidence="16" id="KW-1185">Reference proteome</keyword>
<evidence type="ECO:0000256" key="10">
    <source>
        <dbReference type="ARBA" id="ARBA00075110"/>
    </source>
</evidence>
<dbReference type="GO" id="GO:0008641">
    <property type="term" value="F:ubiquitin-like modifier activating enzyme activity"/>
    <property type="evidence" value="ECO:0007669"/>
    <property type="project" value="InterPro"/>
</dbReference>
<dbReference type="CDD" id="cd00757">
    <property type="entry name" value="ThiF_MoeB_HesA_family"/>
    <property type="match status" value="1"/>
</dbReference>
<dbReference type="OrthoDB" id="9804286at2"/>
<keyword evidence="2" id="KW-0808">Transferase</keyword>
<dbReference type="Gene3D" id="3.40.50.720">
    <property type="entry name" value="NAD(P)-binding Rossmann-like Domain"/>
    <property type="match status" value="1"/>
</dbReference>
<dbReference type="InterPro" id="IPR000594">
    <property type="entry name" value="ThiF_NAD_FAD-bd"/>
</dbReference>
<dbReference type="PANTHER" id="PTHR10953">
    <property type="entry name" value="UBIQUITIN-ACTIVATING ENZYME E1"/>
    <property type="match status" value="1"/>
</dbReference>
<reference evidence="15 16" key="1">
    <citation type="journal article" date="2015" name="Antonie Van Leeuwenhoek">
        <title>Bosea vaviloviae sp. nov., a new species of slow-growing rhizobia isolated from nodules of the relict species Vavilovia formosa (Stev.) Fed.</title>
        <authorList>
            <person name="Safronova V.I."/>
            <person name="Kuznetsova I.G."/>
            <person name="Sazanova A.L."/>
            <person name="Kimeklis A.K."/>
            <person name="Belimov A.A."/>
            <person name="Andronov E.E."/>
            <person name="Pinaev A.G."/>
            <person name="Chizhevskaya E.P."/>
            <person name="Pukhaev A.R."/>
            <person name="Popov K.P."/>
            <person name="Willems A."/>
            <person name="Tikhonovich I.A."/>
        </authorList>
    </citation>
    <scope>NUCLEOTIDE SEQUENCE [LARGE SCALE GENOMIC DNA]</scope>
    <source>
        <strain evidence="15 16">Vaf18</strain>
    </source>
</reference>
<dbReference type="GO" id="GO:0061605">
    <property type="term" value="F:molybdopterin-synthase adenylyltransferase activity"/>
    <property type="evidence" value="ECO:0007669"/>
    <property type="project" value="UniProtKB-EC"/>
</dbReference>
<evidence type="ECO:0000256" key="6">
    <source>
        <dbReference type="ARBA" id="ARBA00055169"/>
    </source>
</evidence>
<evidence type="ECO:0000256" key="12">
    <source>
        <dbReference type="ARBA" id="ARBA00078531"/>
    </source>
</evidence>
<name>A0A1D7TVN5_9HYPH</name>
<evidence type="ECO:0000313" key="16">
    <source>
        <dbReference type="Proteomes" id="UP000094969"/>
    </source>
</evidence>